<keyword evidence="8" id="KW-1185">Reference proteome</keyword>
<dbReference type="HOGENOM" id="CLU_031275_0_0_5"/>
<dbReference type="EMBL" id="CP004372">
    <property type="protein sequence ID" value="AHM05108.1"/>
    <property type="molecule type" value="Genomic_DNA"/>
</dbReference>
<feature type="transmembrane region" description="Helical" evidence="6">
    <location>
        <begin position="141"/>
        <end position="160"/>
    </location>
</feature>
<protein>
    <submittedName>
        <fullName evidence="7">Transporter, permease</fullName>
    </submittedName>
</protein>
<dbReference type="PANTHER" id="PTHR21716:SF64">
    <property type="entry name" value="AI-2 TRANSPORT PROTEIN TQSA"/>
    <property type="match status" value="1"/>
</dbReference>
<organism evidence="7 8">
    <name type="scientific">Roseicyclus elongatus DSM 19469</name>
    <dbReference type="NCBI Taxonomy" id="1294273"/>
    <lineage>
        <taxon>Bacteria</taxon>
        <taxon>Pseudomonadati</taxon>
        <taxon>Pseudomonadota</taxon>
        <taxon>Alphaproteobacteria</taxon>
        <taxon>Rhodobacterales</taxon>
        <taxon>Roseobacteraceae</taxon>
        <taxon>Roseicyclus</taxon>
    </lineage>
</organism>
<evidence type="ECO:0000256" key="1">
    <source>
        <dbReference type="ARBA" id="ARBA00004141"/>
    </source>
</evidence>
<keyword evidence="3 6" id="KW-0812">Transmembrane</keyword>
<evidence type="ECO:0000256" key="2">
    <source>
        <dbReference type="ARBA" id="ARBA00009773"/>
    </source>
</evidence>
<evidence type="ECO:0000313" key="8">
    <source>
        <dbReference type="Proteomes" id="UP000019593"/>
    </source>
</evidence>
<sequence>MLLLLLAGLSLFLGGLAFSVAEIATNVPAVPDEMDDILPSAPSDGQLGTVLAQLRDAIGAQAASLADQAVSMATTLAQGILGAMGGAFAGLVLVVFLILLALSEAPSWEGKLDTLAAGGPAAGGSWRDVTQSLGRALRRFFATRAVVGVISTVAYTLWLLPFGLDLLLVWAILVFLMNFIPNIGAFISGVFPTVYAFLTLDLGTALLIGAGLVVIEQVMGNWIDPRLQGNRIALSPLVILVAVVFWAWVWGVAGAFLGTPMTLAIMILCNAVTPPRPVALLLSNRTTHAELDAALGA</sequence>
<evidence type="ECO:0000256" key="4">
    <source>
        <dbReference type="ARBA" id="ARBA00022989"/>
    </source>
</evidence>
<dbReference type="InterPro" id="IPR002549">
    <property type="entry name" value="AI-2E-like"/>
</dbReference>
<reference evidence="7 8" key="1">
    <citation type="submission" date="2013-03" db="EMBL/GenBank/DDBJ databases">
        <authorList>
            <person name="Fiebig A."/>
            <person name="Goeker M."/>
            <person name="Klenk H.-P.P."/>
        </authorList>
    </citation>
    <scope>NUCLEOTIDE SEQUENCE [LARGE SCALE GENOMIC DNA]</scope>
    <source>
        <strain evidence="8">DSM 19469</strain>
    </source>
</reference>
<dbReference type="STRING" id="1294273.roselon_02810"/>
<feature type="transmembrane region" description="Helical" evidence="6">
    <location>
        <begin position="80"/>
        <end position="102"/>
    </location>
</feature>
<proteinExistence type="inferred from homology"/>
<feature type="transmembrane region" description="Helical" evidence="6">
    <location>
        <begin position="166"/>
        <end position="187"/>
    </location>
</feature>
<comment type="subcellular location">
    <subcellularLocation>
        <location evidence="1">Membrane</location>
        <topology evidence="1">Multi-pass membrane protein</topology>
    </subcellularLocation>
</comment>
<evidence type="ECO:0000256" key="5">
    <source>
        <dbReference type="ARBA" id="ARBA00023136"/>
    </source>
</evidence>
<comment type="similarity">
    <text evidence="2">Belongs to the autoinducer-2 exporter (AI-2E) (TC 2.A.86) family.</text>
</comment>
<dbReference type="AlphaFoldDB" id="W8RV21"/>
<dbReference type="KEGG" id="red:roselon_02810"/>
<dbReference type="GO" id="GO:0016020">
    <property type="term" value="C:membrane"/>
    <property type="evidence" value="ECO:0007669"/>
    <property type="project" value="UniProtKB-SubCell"/>
</dbReference>
<evidence type="ECO:0000256" key="3">
    <source>
        <dbReference type="ARBA" id="ARBA00022692"/>
    </source>
</evidence>
<dbReference type="Proteomes" id="UP000019593">
    <property type="component" value="Chromosome"/>
</dbReference>
<feature type="transmembrane region" description="Helical" evidence="6">
    <location>
        <begin position="194"/>
        <end position="215"/>
    </location>
</feature>
<keyword evidence="4 6" id="KW-1133">Transmembrane helix</keyword>
<feature type="transmembrane region" description="Helical" evidence="6">
    <location>
        <begin position="235"/>
        <end position="257"/>
    </location>
</feature>
<dbReference type="Pfam" id="PF01594">
    <property type="entry name" value="AI-2E_transport"/>
    <property type="match status" value="1"/>
</dbReference>
<dbReference type="eggNOG" id="COG0628">
    <property type="taxonomic scope" value="Bacteria"/>
</dbReference>
<accession>W8RV21</accession>
<evidence type="ECO:0000256" key="6">
    <source>
        <dbReference type="SAM" id="Phobius"/>
    </source>
</evidence>
<gene>
    <name evidence="7" type="ORF">roselon_02810</name>
</gene>
<dbReference type="GO" id="GO:0055085">
    <property type="term" value="P:transmembrane transport"/>
    <property type="evidence" value="ECO:0007669"/>
    <property type="project" value="TreeGrafter"/>
</dbReference>
<name>W8RV21_9RHOB</name>
<keyword evidence="5 6" id="KW-0472">Membrane</keyword>
<evidence type="ECO:0000313" key="7">
    <source>
        <dbReference type="EMBL" id="AHM05108.1"/>
    </source>
</evidence>
<dbReference type="PANTHER" id="PTHR21716">
    <property type="entry name" value="TRANSMEMBRANE PROTEIN"/>
    <property type="match status" value="1"/>
</dbReference>